<organism evidence="8 9">
    <name type="scientific">Erysipelothrix rhusiopathiae ATCC 19414</name>
    <dbReference type="NCBI Taxonomy" id="525280"/>
    <lineage>
        <taxon>Bacteria</taxon>
        <taxon>Bacillati</taxon>
        <taxon>Bacillota</taxon>
        <taxon>Erysipelotrichia</taxon>
        <taxon>Erysipelotrichales</taxon>
        <taxon>Erysipelotrichaceae</taxon>
        <taxon>Erysipelothrix</taxon>
    </lineage>
</organism>
<evidence type="ECO:0000256" key="4">
    <source>
        <dbReference type="ARBA" id="ARBA00022729"/>
    </source>
</evidence>
<evidence type="ECO:0000256" key="3">
    <source>
        <dbReference type="ARBA" id="ARBA00022475"/>
    </source>
</evidence>
<keyword evidence="6" id="KW-0449">Lipoprotein</keyword>
<comment type="similarity">
    <text evidence="2">Belongs to the BMP lipoprotein family.</text>
</comment>
<comment type="subcellular location">
    <subcellularLocation>
        <location evidence="1">Cell membrane</location>
        <topology evidence="1">Lipid-anchor</topology>
    </subcellularLocation>
</comment>
<evidence type="ECO:0000256" key="5">
    <source>
        <dbReference type="ARBA" id="ARBA00023136"/>
    </source>
</evidence>
<dbReference type="STRING" id="1648.A2I91_04490"/>
<dbReference type="PANTHER" id="PTHR34296:SF2">
    <property type="entry name" value="ABC TRANSPORTER GUANOSINE-BINDING PROTEIN NUPN"/>
    <property type="match status" value="1"/>
</dbReference>
<evidence type="ECO:0000256" key="6">
    <source>
        <dbReference type="ARBA" id="ARBA00023288"/>
    </source>
</evidence>
<evidence type="ECO:0000256" key="1">
    <source>
        <dbReference type="ARBA" id="ARBA00004193"/>
    </source>
</evidence>
<protein>
    <submittedName>
        <fullName evidence="8">Basic membrane protein</fullName>
    </submittedName>
</protein>
<dbReference type="CDD" id="cd06354">
    <property type="entry name" value="PBP1_PrnA-like"/>
    <property type="match status" value="1"/>
</dbReference>
<dbReference type="InterPro" id="IPR028082">
    <property type="entry name" value="Peripla_BP_I"/>
</dbReference>
<dbReference type="PANTHER" id="PTHR34296">
    <property type="entry name" value="TRANSCRIPTIONAL ACTIVATOR PROTEIN MED"/>
    <property type="match status" value="1"/>
</dbReference>
<comment type="caution">
    <text evidence="8">The sequence shown here is derived from an EMBL/GenBank/DDBJ whole genome shotgun (WGS) entry which is preliminary data.</text>
</comment>
<proteinExistence type="inferred from homology"/>
<dbReference type="Proteomes" id="UP000003028">
    <property type="component" value="Unassembled WGS sequence"/>
</dbReference>
<keyword evidence="9" id="KW-1185">Reference proteome</keyword>
<dbReference type="Pfam" id="PF02608">
    <property type="entry name" value="Bmp"/>
    <property type="match status" value="1"/>
</dbReference>
<keyword evidence="5" id="KW-0472">Membrane</keyword>
<evidence type="ECO:0000259" key="7">
    <source>
        <dbReference type="Pfam" id="PF02608"/>
    </source>
</evidence>
<accession>E7FUV9</accession>
<evidence type="ECO:0000313" key="8">
    <source>
        <dbReference type="EMBL" id="EFY09749.1"/>
    </source>
</evidence>
<dbReference type="InterPro" id="IPR003760">
    <property type="entry name" value="PnrA-like"/>
</dbReference>
<evidence type="ECO:0000313" key="9">
    <source>
        <dbReference type="Proteomes" id="UP000003028"/>
    </source>
</evidence>
<name>E7FUV9_ERYRH</name>
<dbReference type="InterPro" id="IPR050957">
    <property type="entry name" value="BMP_lipoprotein"/>
</dbReference>
<dbReference type="GO" id="GO:0005886">
    <property type="term" value="C:plasma membrane"/>
    <property type="evidence" value="ECO:0007669"/>
    <property type="project" value="UniProtKB-SubCell"/>
</dbReference>
<sequence length="398" mass="43563">MIPVTFICDISIDYQYKIRYDIDTRKLVWRKQMKKLFSSVLVVLLALTLTACSGGEKAQDGKGAEIALITDVGTIDDRSFNQGSYEGVKQYGDENKVTYTYYRPVAKDDEAYFNEIEKAITEGGAKVVVMPGFLFANAAFRAQQEFPDVNFIFVDGAPSETPQSEPVIGPNMYSVVWEEQQAGFLAGYAAVKDGYTKLGYIGGMKVPAVEKFGLGYVYGANHAAEELGITVDMMYKYSGTFEASQEVQMLASGWYAGGTEVIFVSAGGAGPSVFKAAEDKEAKVIGVDVDQAGESETIITSALKELQLAVYEGLKAHYDGKFPGGTQHAYNINDDGVGLPKNFDRFKTFKQEDLDKVIADMKADKDGVTSAIKKQHADDFSDVISDPILKNINITFIK</sequence>
<dbReference type="SUPFAM" id="SSF53822">
    <property type="entry name" value="Periplasmic binding protein-like I"/>
    <property type="match status" value="1"/>
</dbReference>
<feature type="domain" description="ABC transporter substrate-binding protein PnrA-like" evidence="7">
    <location>
        <begin position="68"/>
        <end position="356"/>
    </location>
</feature>
<dbReference type="Gene3D" id="3.40.50.2300">
    <property type="match status" value="2"/>
</dbReference>
<reference evidence="8" key="1">
    <citation type="submission" date="2011-01" db="EMBL/GenBank/DDBJ databases">
        <authorList>
            <person name="Muzny D."/>
            <person name="Qin X."/>
            <person name="Buhay C."/>
            <person name="Dugan-Rocha S."/>
            <person name="Ding Y."/>
            <person name="Chen G."/>
            <person name="Hawes A."/>
            <person name="Holder M."/>
            <person name="Jhangiani S."/>
            <person name="Johnson A."/>
            <person name="Khan Z."/>
            <person name="Li Z."/>
            <person name="Liu W."/>
            <person name="Liu X."/>
            <person name="Perez L."/>
            <person name="Shen H."/>
            <person name="Wang Q."/>
            <person name="Watt J."/>
            <person name="Xi L."/>
            <person name="Xin Y."/>
            <person name="Zhou J."/>
            <person name="Deng J."/>
            <person name="Jiang H."/>
            <person name="Liu Y."/>
            <person name="Qu J."/>
            <person name="Song X.-Z."/>
            <person name="Zhang L."/>
            <person name="Villasana D."/>
            <person name="Johnson A."/>
            <person name="Liu J."/>
            <person name="Liyanage D."/>
            <person name="Lorensuhewa L."/>
            <person name="Robinson T."/>
            <person name="Song A."/>
            <person name="Song B.-B."/>
            <person name="Dinh H."/>
            <person name="Thornton R."/>
            <person name="Coyle M."/>
            <person name="Francisco L."/>
            <person name="Jackson L."/>
            <person name="Javaid M."/>
            <person name="Korchina V."/>
            <person name="Kovar C."/>
            <person name="Mata R."/>
            <person name="Mathew T."/>
            <person name="Ngo R."/>
            <person name="Nguyen L."/>
            <person name="Nguyen N."/>
            <person name="Okwuonu G."/>
            <person name="Ongeri F."/>
            <person name="Pham C."/>
            <person name="Simmons D."/>
            <person name="Wilczek-Boney K."/>
            <person name="Hale W."/>
            <person name="Jakkamsetti A."/>
            <person name="Pham P."/>
            <person name="Ruth R."/>
            <person name="San Lucas F."/>
            <person name="Warren J."/>
            <person name="Zhang J."/>
            <person name="Zhao Z."/>
            <person name="Zhou C."/>
            <person name="Zhu D."/>
            <person name="Lee S."/>
            <person name="Bess C."/>
            <person name="Blankenburg K."/>
            <person name="Forbes L."/>
            <person name="Fu Q."/>
            <person name="Gubbala S."/>
            <person name="Hirani K."/>
            <person name="Jayaseelan J.C."/>
            <person name="Lara F."/>
            <person name="Munidasa M."/>
            <person name="Palculict T."/>
            <person name="Patil S."/>
            <person name="Pu L.-L."/>
            <person name="Saada N."/>
            <person name="Tang L."/>
            <person name="Weissenberger G."/>
            <person name="Zhu Y."/>
            <person name="Hemphill L."/>
            <person name="Shang Y."/>
            <person name="Youmans B."/>
            <person name="Ayvaz T."/>
            <person name="Ross M."/>
            <person name="Santibanez J."/>
            <person name="Aqrawi P."/>
            <person name="Gross S."/>
            <person name="Joshi V."/>
            <person name="Fowler G."/>
            <person name="Nazareth L."/>
            <person name="Reid J."/>
            <person name="Worley K."/>
            <person name="Petrosino J."/>
            <person name="Highlander S."/>
            <person name="Gibbs R."/>
        </authorList>
    </citation>
    <scope>NUCLEOTIDE SEQUENCE [LARGE SCALE GENOMIC DNA]</scope>
    <source>
        <strain evidence="8">ATCC 19414</strain>
    </source>
</reference>
<keyword evidence="4" id="KW-0732">Signal</keyword>
<evidence type="ECO:0000256" key="2">
    <source>
        <dbReference type="ARBA" id="ARBA00008610"/>
    </source>
</evidence>
<dbReference type="AlphaFoldDB" id="E7FUV9"/>
<dbReference type="EMBL" id="ACLK02000001">
    <property type="protein sequence ID" value="EFY09749.1"/>
    <property type="molecule type" value="Genomic_DNA"/>
</dbReference>
<gene>
    <name evidence="8" type="ORF">HMPREF0357_10544</name>
</gene>
<keyword evidence="3" id="KW-1003">Cell membrane</keyword>